<dbReference type="PANTHER" id="PTHR22916">
    <property type="entry name" value="GLYCOSYLTRANSFERASE"/>
    <property type="match status" value="1"/>
</dbReference>
<name>A0A4U9VAF0_9SPHI</name>
<reference evidence="3 4" key="1">
    <citation type="submission" date="2019-05" db="EMBL/GenBank/DDBJ databases">
        <authorList>
            <consortium name="Pathogen Informatics"/>
        </authorList>
    </citation>
    <scope>NUCLEOTIDE SEQUENCE [LARGE SCALE GENOMIC DNA]</scope>
    <source>
        <strain evidence="3 4">NCTC11429</strain>
    </source>
</reference>
<dbReference type="GeneID" id="78462997"/>
<dbReference type="InterPro" id="IPR029044">
    <property type="entry name" value="Nucleotide-diphossugar_trans"/>
</dbReference>
<dbReference type="EMBL" id="JBEOQB010000003">
    <property type="protein sequence ID" value="MEZ0452607.1"/>
    <property type="molecule type" value="Genomic_DNA"/>
</dbReference>
<evidence type="ECO:0000313" key="3">
    <source>
        <dbReference type="EMBL" id="VTR40044.1"/>
    </source>
</evidence>
<reference evidence="2 5" key="2">
    <citation type="submission" date="2024-06" db="EMBL/GenBank/DDBJ databases">
        <title>Soil Sphingobacterium thalpophilum.</title>
        <authorList>
            <person name="Yang J."/>
            <person name="Li J."/>
        </authorList>
    </citation>
    <scope>NUCLEOTIDE SEQUENCE [LARGE SCALE GENOMIC DNA]</scope>
    <source>
        <strain evidence="2 5">22g91tb</strain>
    </source>
</reference>
<accession>A0A4U9VAF0</accession>
<dbReference type="Proteomes" id="UP000308196">
    <property type="component" value="Chromosome"/>
</dbReference>
<feature type="domain" description="Glycosyltransferase 2-like" evidence="1">
    <location>
        <begin position="5"/>
        <end position="166"/>
    </location>
</feature>
<evidence type="ECO:0000313" key="4">
    <source>
        <dbReference type="Proteomes" id="UP000308196"/>
    </source>
</evidence>
<evidence type="ECO:0000313" key="5">
    <source>
        <dbReference type="Proteomes" id="UP001566204"/>
    </source>
</evidence>
<dbReference type="EMBL" id="LR590484">
    <property type="protein sequence ID" value="VTR40044.1"/>
    <property type="molecule type" value="Genomic_DNA"/>
</dbReference>
<dbReference type="EC" id="2.4.-.-" evidence="2"/>
<proteinExistence type="predicted"/>
<dbReference type="Proteomes" id="UP001566204">
    <property type="component" value="Unassembled WGS sequence"/>
</dbReference>
<dbReference type="Gene3D" id="3.90.550.10">
    <property type="entry name" value="Spore Coat Polysaccharide Biosynthesis Protein SpsA, Chain A"/>
    <property type="match status" value="1"/>
</dbReference>
<organism evidence="3 4">
    <name type="scientific">Sphingobacterium thalpophilum</name>
    <dbReference type="NCBI Taxonomy" id="259"/>
    <lineage>
        <taxon>Bacteria</taxon>
        <taxon>Pseudomonadati</taxon>
        <taxon>Bacteroidota</taxon>
        <taxon>Sphingobacteriia</taxon>
        <taxon>Sphingobacteriales</taxon>
        <taxon>Sphingobacteriaceae</taxon>
        <taxon>Sphingobacterium</taxon>
    </lineage>
</organism>
<evidence type="ECO:0000259" key="1">
    <source>
        <dbReference type="Pfam" id="PF00535"/>
    </source>
</evidence>
<dbReference type="InterPro" id="IPR001173">
    <property type="entry name" value="Glyco_trans_2-like"/>
</dbReference>
<protein>
    <submittedName>
        <fullName evidence="2">Glycosyltransferase</fullName>
        <ecNumber evidence="2">2.4.-.-</ecNumber>
    </submittedName>
    <submittedName>
        <fullName evidence="3">Hyaluronan synthase</fullName>
        <ecNumber evidence="3">2.4.1.212</ecNumber>
    </submittedName>
</protein>
<dbReference type="PANTHER" id="PTHR22916:SF3">
    <property type="entry name" value="UDP-GLCNAC:BETAGAL BETA-1,3-N-ACETYLGLUCOSAMINYLTRANSFERASE-LIKE PROTEIN 1"/>
    <property type="match status" value="1"/>
</dbReference>
<dbReference type="AlphaFoldDB" id="A0A4U9VAF0"/>
<dbReference type="RefSeq" id="WP_051607323.1">
    <property type="nucleotide sequence ID" value="NZ_CP158797.1"/>
</dbReference>
<gene>
    <name evidence="3" type="primary">hyaD</name>
    <name evidence="2" type="ORF">ABTW24_13470</name>
    <name evidence="3" type="ORF">NCTC11429_02276</name>
</gene>
<sequence>MPEITVLMTAYNSAIFIKQAIDSILKQTFKNFELLIINDGSTDNTIDIIQSYSDPRIRLINNNSNKGLIYSRNIALTEAKGKYLAILDSDDIAIINRLQLQWETFEKRPSLALLGGQGIVIDKDGRKTGEILIQKTGSDAVKLKLVFGNSFTHSTVMIRMEVFRKLGGYPNFQLAEDYALFSRLSHDFESDNLPEVLVEYRIHGENISLRKQEEMSNLHVPIVKSRIKQFGIDAKSEQIEWLLHPNTVADKDITSFKSFLKLLIHINRKNNFLEKTMFEKKILDIWYEAVLNTVRISSFYHVFTLPFPLFIRLSSKQVRRSLKNSLKGLFIK</sequence>
<dbReference type="GO" id="GO:0050501">
    <property type="term" value="F:hyaluronan synthase activity"/>
    <property type="evidence" value="ECO:0007669"/>
    <property type="project" value="UniProtKB-EC"/>
</dbReference>
<dbReference type="Pfam" id="PF00535">
    <property type="entry name" value="Glycos_transf_2"/>
    <property type="match status" value="1"/>
</dbReference>
<evidence type="ECO:0000313" key="2">
    <source>
        <dbReference type="EMBL" id="MEZ0452607.1"/>
    </source>
</evidence>
<dbReference type="KEGG" id="stha:NCTC11429_02276"/>
<keyword evidence="5" id="KW-1185">Reference proteome</keyword>
<dbReference type="SUPFAM" id="SSF53448">
    <property type="entry name" value="Nucleotide-diphospho-sugar transferases"/>
    <property type="match status" value="1"/>
</dbReference>
<dbReference type="EC" id="2.4.1.212" evidence="3"/>
<dbReference type="STRING" id="1123265.GCA_000686625_01140"/>
<keyword evidence="3" id="KW-0808">Transferase</keyword>
<keyword evidence="3" id="KW-0328">Glycosyltransferase</keyword>